<dbReference type="VEuPathDB" id="ToxoDB:NCLIV_069660"/>
<feature type="compositionally biased region" description="Low complexity" evidence="1">
    <location>
        <begin position="7"/>
        <end position="29"/>
    </location>
</feature>
<evidence type="ECO:0000313" key="2">
    <source>
        <dbReference type="EMBL" id="CCA30151.1"/>
    </source>
</evidence>
<reference evidence="2" key="1">
    <citation type="submission" date="2011-03" db="EMBL/GenBank/DDBJ databases">
        <title>Comparative genomics and transcriptomics of Neospora caninum and Toxoplasma gondii.</title>
        <authorList>
            <person name="Reid A.J."/>
            <person name="Sohal A."/>
            <person name="Harris D."/>
            <person name="Quail M."/>
            <person name="Sanders M."/>
            <person name="Berriman M."/>
            <person name="Wastling J.M."/>
            <person name="Pain A."/>
        </authorList>
    </citation>
    <scope>NUCLEOTIDE SEQUENCE</scope>
    <source>
        <strain evidence="2">Liverpool</strain>
    </source>
</reference>
<name>F0JB44_NEOCL</name>
<sequence length="433" mass="50314">MASLNPFSWFSSSSNEDAPSSSSVGAPASETRRKGGLASLFFPSEEEEENRIKIAMRRYGYSLAELHSYPDMMNLPQVPQEMLADAKVKEELDRQHEKCQQRYNAVDTCVTQMLEHDQKSKRKYARLQQCKSQWISFHRCVSFRDKTILRDVRRWEKKHVASLPPAQANAYIEDLQAKQRYAEREDGCHVGGISVGGITSSLHRTTFLSPSIYSRDRKRRGRRKTGKMLHNQTRRCYFGFDSVAVSLVFELSGSPTTKVPASLVCLFVSFAFQYVQRRTDDEQEGLRWVLLLRKSEHSVNLRRCVSVRFPTLVDLNSYVYLYRIHASFCVLCYCVGVCTYTQKETGIREFGNAVEELNRRPRRRRSLTVAASCMRQHNCGTASGEKEERMKNQTARKEEQYRKERNQEERMLEGKQEKQWKQNRKHLRVLCGI</sequence>
<feature type="compositionally biased region" description="Basic and acidic residues" evidence="1">
    <location>
        <begin position="384"/>
        <end position="417"/>
    </location>
</feature>
<feature type="region of interest" description="Disordered" evidence="1">
    <location>
        <begin position="382"/>
        <end position="417"/>
    </location>
</feature>
<evidence type="ECO:0000256" key="1">
    <source>
        <dbReference type="SAM" id="MobiDB-lite"/>
    </source>
</evidence>
<dbReference type="AlphaFoldDB" id="F0JB44"/>
<accession>F0JB44</accession>
<organism>
    <name type="scientific">Neospora caninum (strain Liverpool)</name>
    <dbReference type="NCBI Taxonomy" id="572307"/>
    <lineage>
        <taxon>Eukaryota</taxon>
        <taxon>Sar</taxon>
        <taxon>Alveolata</taxon>
        <taxon>Apicomplexa</taxon>
        <taxon>Conoidasida</taxon>
        <taxon>Coccidia</taxon>
        <taxon>Eucoccidiorida</taxon>
        <taxon>Eimeriorina</taxon>
        <taxon>Sarcocystidae</taxon>
        <taxon>Neospora</taxon>
    </lineage>
</organism>
<feature type="region of interest" description="Disordered" evidence="1">
    <location>
        <begin position="1"/>
        <end position="32"/>
    </location>
</feature>
<reference evidence="3" key="3">
    <citation type="journal article" date="2015" name="PLoS ONE">
        <title>Comprehensive Evaluation of Toxoplasma gondii VEG and Neospora caninum LIV Genomes with Tachyzoite Stage Transcriptome and Proteome Defines Novel Transcript Features.</title>
        <authorList>
            <person name="Ramaprasad A."/>
            <person name="Mourier T."/>
            <person name="Naeem R."/>
            <person name="Malas T.B."/>
            <person name="Moussa E."/>
            <person name="Panigrahi A."/>
            <person name="Vermont S.J."/>
            <person name="Otto T.D."/>
            <person name="Wastling J."/>
            <person name="Pain A."/>
        </authorList>
    </citation>
    <scope>NUCLEOTIDE SEQUENCE</scope>
    <source>
        <strain evidence="3">Liverpool</strain>
    </source>
</reference>
<dbReference type="EMBL" id="LN714488">
    <property type="protein sequence ID" value="CEL71311.1"/>
    <property type="molecule type" value="Genomic_DNA"/>
</dbReference>
<proteinExistence type="predicted"/>
<dbReference type="EMBL" id="CADU01000315">
    <property type="protein sequence ID" value="CCA30151.1"/>
    <property type="molecule type" value="Genomic_DNA"/>
</dbReference>
<gene>
    <name evidence="3" type="ORF">BN1204_069660</name>
    <name evidence="2" type="ORF">NCLIV_069660</name>
</gene>
<evidence type="ECO:0000313" key="3">
    <source>
        <dbReference type="EMBL" id="CEL71311.1"/>
    </source>
</evidence>
<reference evidence="2" key="2">
    <citation type="submission" date="2011-03" db="EMBL/GenBank/DDBJ databases">
        <authorList>
            <person name="Aslett M."/>
        </authorList>
    </citation>
    <scope>NUCLEOTIDE SEQUENCE</scope>
    <source>
        <strain evidence="2">Liverpool</strain>
    </source>
</reference>
<protein>
    <submittedName>
        <fullName evidence="2">Uncharacterized protein</fullName>
    </submittedName>
</protein>